<dbReference type="InterPro" id="IPR017938">
    <property type="entry name" value="Riboflavin_synthase-like_b-brl"/>
</dbReference>
<feature type="domain" description="FAD-binding FR-type" evidence="8">
    <location>
        <begin position="1"/>
        <end position="104"/>
    </location>
</feature>
<dbReference type="Gene3D" id="2.40.30.10">
    <property type="entry name" value="Translation factors"/>
    <property type="match status" value="1"/>
</dbReference>
<dbReference type="OrthoDB" id="9796486at2"/>
<sequence length="322" mass="35054">MEQLSVIVESLCLQGTGNLAVSFVSDSPNTLLPAWEAGAHIDVHLAPGLIRQYSLTGSSGDRRRYEICVAHDAASRGGTRYVHQQLRPGDRLTLSTPRNLFALQPAKRVLLIAAGIGITPLYAMALQLEQQGIAFTLHYYCRHAQQAAYQSALSAPWQYGECHLWLSEEGNSPRHHLAAELTHPDTDTLIYLCGPEAFMQHQREAALARGWVAAAIYTEAFKPAVASSEVSDDESFIITLASTGQQWPVSPQQTIAQVLIEQGVSIPLSCEMGMCGACLTNVVSGEVDHRDTVQSEQEKSGAQQQVALCCSRSRSEVLVLDL</sequence>
<dbReference type="PROSITE" id="PS51085">
    <property type="entry name" value="2FE2S_FER_2"/>
    <property type="match status" value="1"/>
</dbReference>
<keyword evidence="9" id="KW-0808">Transferase</keyword>
<dbReference type="InterPro" id="IPR017927">
    <property type="entry name" value="FAD-bd_FR_type"/>
</dbReference>
<dbReference type="InterPro" id="IPR050415">
    <property type="entry name" value="MRET"/>
</dbReference>
<dbReference type="PRINTS" id="PR00409">
    <property type="entry name" value="PHDIOXRDTASE"/>
</dbReference>
<dbReference type="PROSITE" id="PS00197">
    <property type="entry name" value="2FE2S_FER_1"/>
    <property type="match status" value="1"/>
</dbReference>
<dbReference type="PANTHER" id="PTHR47354">
    <property type="entry name" value="NADH OXIDOREDUCTASE HCR"/>
    <property type="match status" value="1"/>
</dbReference>
<dbReference type="CDD" id="cd06185">
    <property type="entry name" value="PDR_like"/>
    <property type="match status" value="1"/>
</dbReference>
<evidence type="ECO:0000256" key="2">
    <source>
        <dbReference type="ARBA" id="ARBA00022714"/>
    </source>
</evidence>
<dbReference type="AlphaFoldDB" id="A0A1H9FLH4"/>
<keyword evidence="6" id="KW-0411">Iron-sulfur</keyword>
<dbReference type="SUPFAM" id="SSF54292">
    <property type="entry name" value="2Fe-2S ferredoxin-like"/>
    <property type="match status" value="1"/>
</dbReference>
<evidence type="ECO:0000256" key="6">
    <source>
        <dbReference type="ARBA" id="ARBA00023014"/>
    </source>
</evidence>
<dbReference type="InterPro" id="IPR012675">
    <property type="entry name" value="Beta-grasp_dom_sf"/>
</dbReference>
<dbReference type="GO" id="GO:0008168">
    <property type="term" value="F:methyltransferase activity"/>
    <property type="evidence" value="ECO:0007669"/>
    <property type="project" value="UniProtKB-KW"/>
</dbReference>
<dbReference type="STRING" id="988801.SAMN05216522_102360"/>
<keyword evidence="5" id="KW-0408">Iron</keyword>
<feature type="domain" description="2Fe-2S ferredoxin-type" evidence="7">
    <location>
        <begin position="236"/>
        <end position="322"/>
    </location>
</feature>
<keyword evidence="2" id="KW-0001">2Fe-2S</keyword>
<gene>
    <name evidence="9" type="ORF">SAMN05216522_102360</name>
</gene>
<reference evidence="10" key="1">
    <citation type="submission" date="2016-10" db="EMBL/GenBank/DDBJ databases">
        <authorList>
            <person name="Varghese N."/>
            <person name="Submissions S."/>
        </authorList>
    </citation>
    <scope>NUCLEOTIDE SEQUENCE [LARGE SCALE GENOMIC DNA]</scope>
    <source>
        <strain evidence="10">8N4</strain>
    </source>
</reference>
<proteinExistence type="predicted"/>
<dbReference type="SUPFAM" id="SSF52343">
    <property type="entry name" value="Ferredoxin reductase-like, C-terminal NADP-linked domain"/>
    <property type="match status" value="1"/>
</dbReference>
<keyword evidence="1" id="KW-0285">Flavoprotein</keyword>
<dbReference type="RefSeq" id="WP_092673409.1">
    <property type="nucleotide sequence ID" value="NZ_FOGC01000002.1"/>
</dbReference>
<dbReference type="InterPro" id="IPR001041">
    <property type="entry name" value="2Fe-2S_ferredoxin-type"/>
</dbReference>
<dbReference type="InterPro" id="IPR006058">
    <property type="entry name" value="2Fe2S_fd_BS"/>
</dbReference>
<dbReference type="SUPFAM" id="SSF63380">
    <property type="entry name" value="Riboflavin synthase domain-like"/>
    <property type="match status" value="1"/>
</dbReference>
<evidence type="ECO:0000256" key="1">
    <source>
        <dbReference type="ARBA" id="ARBA00022630"/>
    </source>
</evidence>
<dbReference type="Proteomes" id="UP000242515">
    <property type="component" value="Unassembled WGS sequence"/>
</dbReference>
<dbReference type="Pfam" id="PF00175">
    <property type="entry name" value="NAD_binding_1"/>
    <property type="match status" value="1"/>
</dbReference>
<evidence type="ECO:0000256" key="3">
    <source>
        <dbReference type="ARBA" id="ARBA00022723"/>
    </source>
</evidence>
<dbReference type="PANTHER" id="PTHR47354:SF1">
    <property type="entry name" value="CARNITINE MONOOXYGENASE REDUCTASE SUBUNIT"/>
    <property type="match status" value="1"/>
</dbReference>
<evidence type="ECO:0000256" key="5">
    <source>
        <dbReference type="ARBA" id="ARBA00023004"/>
    </source>
</evidence>
<dbReference type="Gene3D" id="3.10.20.30">
    <property type="match status" value="1"/>
</dbReference>
<evidence type="ECO:0000256" key="4">
    <source>
        <dbReference type="ARBA" id="ARBA00023002"/>
    </source>
</evidence>
<dbReference type="GO" id="GO:0051537">
    <property type="term" value="F:2 iron, 2 sulfur cluster binding"/>
    <property type="evidence" value="ECO:0007669"/>
    <property type="project" value="UniProtKB-KW"/>
</dbReference>
<dbReference type="InterPro" id="IPR036010">
    <property type="entry name" value="2Fe-2S_ferredoxin-like_sf"/>
</dbReference>
<protein>
    <submittedName>
        <fullName evidence="9">Vanillate O-demethylase ferredoxin subunit</fullName>
    </submittedName>
</protein>
<evidence type="ECO:0000259" key="8">
    <source>
        <dbReference type="PROSITE" id="PS51384"/>
    </source>
</evidence>
<name>A0A1H9FLH4_9GAMM</name>
<dbReference type="InterPro" id="IPR001433">
    <property type="entry name" value="OxRdtase_FAD/NAD-bd"/>
</dbReference>
<dbReference type="InterPro" id="IPR039261">
    <property type="entry name" value="FNR_nucleotide-bd"/>
</dbReference>
<organism evidence="9 10">
    <name type="scientific">Rosenbergiella nectarea</name>
    <dbReference type="NCBI Taxonomy" id="988801"/>
    <lineage>
        <taxon>Bacteria</taxon>
        <taxon>Pseudomonadati</taxon>
        <taxon>Pseudomonadota</taxon>
        <taxon>Gammaproteobacteria</taxon>
        <taxon>Enterobacterales</taxon>
        <taxon>Erwiniaceae</taxon>
        <taxon>Rosenbergiella</taxon>
    </lineage>
</organism>
<keyword evidence="10" id="KW-1185">Reference proteome</keyword>
<dbReference type="GO" id="GO:0046872">
    <property type="term" value="F:metal ion binding"/>
    <property type="evidence" value="ECO:0007669"/>
    <property type="project" value="UniProtKB-KW"/>
</dbReference>
<dbReference type="Gene3D" id="3.40.50.80">
    <property type="entry name" value="Nucleotide-binding domain of ferredoxin-NADP reductase (FNR) module"/>
    <property type="match status" value="1"/>
</dbReference>
<dbReference type="CDD" id="cd00207">
    <property type="entry name" value="fer2"/>
    <property type="match status" value="1"/>
</dbReference>
<dbReference type="EMBL" id="FOGC01000002">
    <property type="protein sequence ID" value="SEQ38675.1"/>
    <property type="molecule type" value="Genomic_DNA"/>
</dbReference>
<dbReference type="PROSITE" id="PS51384">
    <property type="entry name" value="FAD_FR"/>
    <property type="match status" value="1"/>
</dbReference>
<dbReference type="GO" id="GO:0016491">
    <property type="term" value="F:oxidoreductase activity"/>
    <property type="evidence" value="ECO:0007669"/>
    <property type="project" value="UniProtKB-KW"/>
</dbReference>
<dbReference type="GO" id="GO:0032259">
    <property type="term" value="P:methylation"/>
    <property type="evidence" value="ECO:0007669"/>
    <property type="project" value="UniProtKB-KW"/>
</dbReference>
<accession>A0A1H9FLH4</accession>
<keyword evidence="3" id="KW-0479">Metal-binding</keyword>
<keyword evidence="4" id="KW-0560">Oxidoreductase</keyword>
<dbReference type="Pfam" id="PF00111">
    <property type="entry name" value="Fer2"/>
    <property type="match status" value="1"/>
</dbReference>
<keyword evidence="9" id="KW-0489">Methyltransferase</keyword>
<evidence type="ECO:0000313" key="9">
    <source>
        <dbReference type="EMBL" id="SEQ38675.1"/>
    </source>
</evidence>
<evidence type="ECO:0000259" key="7">
    <source>
        <dbReference type="PROSITE" id="PS51085"/>
    </source>
</evidence>
<evidence type="ECO:0000313" key="10">
    <source>
        <dbReference type="Proteomes" id="UP000242515"/>
    </source>
</evidence>